<protein>
    <recommendedName>
        <fullName evidence="2">Endonuclease/exonuclease/phosphatase domain-containing protein</fullName>
    </recommendedName>
</protein>
<feature type="region of interest" description="Disordered" evidence="1">
    <location>
        <begin position="199"/>
        <end position="238"/>
    </location>
</feature>
<proteinExistence type="predicted"/>
<evidence type="ECO:0000259" key="2">
    <source>
        <dbReference type="Pfam" id="PF14529"/>
    </source>
</evidence>
<dbReference type="Pfam" id="PF14529">
    <property type="entry name" value="Exo_endo_phos_2"/>
    <property type="match status" value="1"/>
</dbReference>
<comment type="caution">
    <text evidence="3">The sequence shown here is derived from an EMBL/GenBank/DDBJ whole genome shotgun (WGS) entry which is preliminary data.</text>
</comment>
<feature type="domain" description="Endonuclease/exonuclease/phosphatase" evidence="2">
    <location>
        <begin position="9"/>
        <end position="110"/>
    </location>
</feature>
<organism evidence="3 4">
    <name type="scientific">Fusarium equiseti</name>
    <name type="common">Fusarium scirpi</name>
    <dbReference type="NCBI Taxonomy" id="61235"/>
    <lineage>
        <taxon>Eukaryota</taxon>
        <taxon>Fungi</taxon>
        <taxon>Dikarya</taxon>
        <taxon>Ascomycota</taxon>
        <taxon>Pezizomycotina</taxon>
        <taxon>Sordariomycetes</taxon>
        <taxon>Hypocreomycetidae</taxon>
        <taxon>Hypocreales</taxon>
        <taxon>Nectriaceae</taxon>
        <taxon>Fusarium</taxon>
        <taxon>Fusarium incarnatum-equiseti species complex</taxon>
    </lineage>
</organism>
<reference evidence="3" key="1">
    <citation type="submission" date="2022-09" db="EMBL/GenBank/DDBJ databases">
        <title>Fusarium specimens isolated from Avocado Roots.</title>
        <authorList>
            <person name="Stajich J."/>
            <person name="Roper C."/>
            <person name="Heimlech-Rivalta G."/>
        </authorList>
    </citation>
    <scope>NUCLEOTIDE SEQUENCE</scope>
    <source>
        <strain evidence="3">CF00095</strain>
    </source>
</reference>
<dbReference type="SUPFAM" id="SSF56219">
    <property type="entry name" value="DNase I-like"/>
    <property type="match status" value="1"/>
</dbReference>
<dbReference type="EMBL" id="JAOQBH010000011">
    <property type="protein sequence ID" value="KAJ4129154.1"/>
    <property type="molecule type" value="Genomic_DNA"/>
</dbReference>
<sequence length="253" mass="28336">MAMTVDHVEELLEITSRYERNIVMGDFNLHNPSWSGSLFRGDPKTVAGATKALRVGMQVNGLDLVTVPGTETFVAGKGDNVIRSCIDLTFVSSSLRSSVESWPNSDHHPVRTILDLQVERDDTLRFHWDDTDSKRYNEILKDKLDVEELKKLELLPPIIDEQLDLAITTILEAIDTTVPTTLAFAPPPDKPLTVKDREHPYGNGAAPAPAEAIPNSQAQREYREARKRERDKANTFTDKLEQCTNGTWTAARI</sequence>
<feature type="compositionally biased region" description="Basic and acidic residues" evidence="1">
    <location>
        <begin position="220"/>
        <end position="238"/>
    </location>
</feature>
<evidence type="ECO:0000256" key="1">
    <source>
        <dbReference type="SAM" id="MobiDB-lite"/>
    </source>
</evidence>
<keyword evidence="4" id="KW-1185">Reference proteome</keyword>
<evidence type="ECO:0000313" key="3">
    <source>
        <dbReference type="EMBL" id="KAJ4129154.1"/>
    </source>
</evidence>
<dbReference type="InterPro" id="IPR005135">
    <property type="entry name" value="Endo/exonuclease/phosphatase"/>
</dbReference>
<dbReference type="Proteomes" id="UP001152024">
    <property type="component" value="Unassembled WGS sequence"/>
</dbReference>
<accession>A0ABQ8R870</accession>
<dbReference type="InterPro" id="IPR036691">
    <property type="entry name" value="Endo/exonu/phosph_ase_sf"/>
</dbReference>
<dbReference type="Gene3D" id="3.60.10.10">
    <property type="entry name" value="Endonuclease/exonuclease/phosphatase"/>
    <property type="match status" value="1"/>
</dbReference>
<name>A0ABQ8R870_FUSEQ</name>
<evidence type="ECO:0000313" key="4">
    <source>
        <dbReference type="Proteomes" id="UP001152024"/>
    </source>
</evidence>
<gene>
    <name evidence="3" type="ORF">NW768_007688</name>
</gene>